<dbReference type="InterPro" id="IPR001585">
    <property type="entry name" value="TAL/FSA"/>
</dbReference>
<dbReference type="SUPFAM" id="SSF51569">
    <property type="entry name" value="Aldolase"/>
    <property type="match status" value="1"/>
</dbReference>
<proteinExistence type="inferred from homology"/>
<evidence type="ECO:0000256" key="1">
    <source>
        <dbReference type="ARBA" id="ARBA00004496"/>
    </source>
</evidence>
<dbReference type="CDD" id="cd00956">
    <property type="entry name" value="Transaldolase_FSA"/>
    <property type="match status" value="1"/>
</dbReference>
<dbReference type="EMBL" id="UOEA01000028">
    <property type="protein sequence ID" value="VAV82793.1"/>
    <property type="molecule type" value="Genomic_DNA"/>
</dbReference>
<evidence type="ECO:0000256" key="7">
    <source>
        <dbReference type="ARBA" id="ARBA00023126"/>
    </source>
</evidence>
<evidence type="ECO:0000256" key="5">
    <source>
        <dbReference type="ARBA" id="ARBA00022490"/>
    </source>
</evidence>
<evidence type="ECO:0000256" key="9">
    <source>
        <dbReference type="ARBA" id="ARBA00048810"/>
    </source>
</evidence>
<dbReference type="HAMAP" id="MF_00494">
    <property type="entry name" value="Transaldolase_3b"/>
    <property type="match status" value="1"/>
</dbReference>
<gene>
    <name evidence="10" type="ORF">MNBD_DELTA01-1757</name>
</gene>
<dbReference type="NCBIfam" id="TIGR00875">
    <property type="entry name" value="fsa_talC_mipB"/>
    <property type="match status" value="1"/>
</dbReference>
<dbReference type="EC" id="2.2.1.2" evidence="4"/>
<reference evidence="10" key="1">
    <citation type="submission" date="2018-06" db="EMBL/GenBank/DDBJ databases">
        <authorList>
            <person name="Zhirakovskaya E."/>
        </authorList>
    </citation>
    <scope>NUCLEOTIDE SEQUENCE</scope>
</reference>
<dbReference type="GO" id="GO:0006098">
    <property type="term" value="P:pentose-phosphate shunt"/>
    <property type="evidence" value="ECO:0007669"/>
    <property type="project" value="UniProtKB-UniPathway"/>
</dbReference>
<dbReference type="UniPathway" id="UPA00115">
    <property type="reaction ID" value="UER00414"/>
</dbReference>
<dbReference type="PROSITE" id="PS01054">
    <property type="entry name" value="TRANSALDOLASE_1"/>
    <property type="match status" value="1"/>
</dbReference>
<dbReference type="FunFam" id="3.20.20.70:FF:000018">
    <property type="entry name" value="Probable transaldolase"/>
    <property type="match status" value="1"/>
</dbReference>
<comment type="subcellular location">
    <subcellularLocation>
        <location evidence="1">Cytoplasm</location>
    </subcellularLocation>
</comment>
<evidence type="ECO:0000313" key="10">
    <source>
        <dbReference type="EMBL" id="VAV82793.1"/>
    </source>
</evidence>
<dbReference type="InterPro" id="IPR033919">
    <property type="entry name" value="TSA/FSA_arc/bac"/>
</dbReference>
<comment type="pathway">
    <text evidence="2">Carbohydrate degradation; pentose phosphate pathway; D-glyceraldehyde 3-phosphate and beta-D-fructose 6-phosphate from D-ribose 5-phosphate and D-xylulose 5-phosphate (non-oxidative stage): step 2/3.</text>
</comment>
<dbReference type="Pfam" id="PF00923">
    <property type="entry name" value="TAL_FSA"/>
    <property type="match status" value="1"/>
</dbReference>
<dbReference type="PANTHER" id="PTHR10683:SF40">
    <property type="entry name" value="FRUCTOSE-6-PHOSPHATE ALDOLASE 1-RELATED"/>
    <property type="match status" value="1"/>
</dbReference>
<organism evidence="10">
    <name type="scientific">hydrothermal vent metagenome</name>
    <dbReference type="NCBI Taxonomy" id="652676"/>
    <lineage>
        <taxon>unclassified sequences</taxon>
        <taxon>metagenomes</taxon>
        <taxon>ecological metagenomes</taxon>
    </lineage>
</organism>
<dbReference type="Gene3D" id="3.20.20.70">
    <property type="entry name" value="Aldolase class I"/>
    <property type="match status" value="1"/>
</dbReference>
<keyword evidence="6 10" id="KW-0808">Transferase</keyword>
<dbReference type="InterPro" id="IPR018225">
    <property type="entry name" value="Transaldolase_AS"/>
</dbReference>
<evidence type="ECO:0000256" key="2">
    <source>
        <dbReference type="ARBA" id="ARBA00004857"/>
    </source>
</evidence>
<sequence>MKFFIDTANIDEIKKANDYGLLDGVTTNPSLVAREGREFRELIKEICGIVDGPVSAEAVSLDAEGLVKEGRELAKIHDNIVVKVPLNLEGLKAVKQLTAEKIKTNVTLIFSPLQALLAAKAGATYASPFIGRLDDIGNTGMDLISQITEIYENYGYETEIIVASIRNPIHVLDAALIGADIATIPYKVLDQLSKHPLTDIGMEKFLKDWEKVPDK</sequence>
<protein>
    <recommendedName>
        <fullName evidence="4">transaldolase</fullName>
        <ecNumber evidence="4">2.2.1.2</ecNumber>
    </recommendedName>
</protein>
<dbReference type="GO" id="GO:0004801">
    <property type="term" value="F:transaldolase activity"/>
    <property type="evidence" value="ECO:0007669"/>
    <property type="project" value="UniProtKB-EC"/>
</dbReference>
<name>A0A3B0RDP0_9ZZZZ</name>
<evidence type="ECO:0000256" key="3">
    <source>
        <dbReference type="ARBA" id="ARBA00005740"/>
    </source>
</evidence>
<dbReference type="InterPro" id="IPR013785">
    <property type="entry name" value="Aldolase_TIM"/>
</dbReference>
<dbReference type="GO" id="GO:0016832">
    <property type="term" value="F:aldehyde-lyase activity"/>
    <property type="evidence" value="ECO:0007669"/>
    <property type="project" value="InterPro"/>
</dbReference>
<dbReference type="GO" id="GO:0005975">
    <property type="term" value="P:carbohydrate metabolic process"/>
    <property type="evidence" value="ECO:0007669"/>
    <property type="project" value="InterPro"/>
</dbReference>
<keyword evidence="7" id="KW-0570">Pentose shunt</keyword>
<comment type="catalytic activity">
    <reaction evidence="9">
        <text>D-sedoheptulose 7-phosphate + D-glyceraldehyde 3-phosphate = D-erythrose 4-phosphate + beta-D-fructose 6-phosphate</text>
        <dbReference type="Rhea" id="RHEA:17053"/>
        <dbReference type="ChEBI" id="CHEBI:16897"/>
        <dbReference type="ChEBI" id="CHEBI:57483"/>
        <dbReference type="ChEBI" id="CHEBI:57634"/>
        <dbReference type="ChEBI" id="CHEBI:59776"/>
        <dbReference type="EC" id="2.2.1.2"/>
    </reaction>
</comment>
<accession>A0A3B0RDP0</accession>
<dbReference type="PANTHER" id="PTHR10683">
    <property type="entry name" value="TRANSALDOLASE"/>
    <property type="match status" value="1"/>
</dbReference>
<dbReference type="AlphaFoldDB" id="A0A3B0RDP0"/>
<keyword evidence="8" id="KW-0704">Schiff base</keyword>
<dbReference type="GO" id="GO:0005737">
    <property type="term" value="C:cytoplasm"/>
    <property type="evidence" value="ECO:0007669"/>
    <property type="project" value="UniProtKB-SubCell"/>
</dbReference>
<evidence type="ECO:0000256" key="6">
    <source>
        <dbReference type="ARBA" id="ARBA00022679"/>
    </source>
</evidence>
<evidence type="ECO:0000256" key="4">
    <source>
        <dbReference type="ARBA" id="ARBA00013151"/>
    </source>
</evidence>
<evidence type="ECO:0000256" key="8">
    <source>
        <dbReference type="ARBA" id="ARBA00023270"/>
    </source>
</evidence>
<keyword evidence="5" id="KW-0963">Cytoplasm</keyword>
<dbReference type="InterPro" id="IPR004731">
    <property type="entry name" value="Transaldolase_3B/F6P_aldolase"/>
</dbReference>
<comment type="similarity">
    <text evidence="3">Belongs to the transaldolase family. Type 3B subfamily.</text>
</comment>
<dbReference type="InterPro" id="IPR022999">
    <property type="entry name" value="Transaldolase_3B"/>
</dbReference>